<feature type="region of interest" description="Disordered" evidence="1">
    <location>
        <begin position="517"/>
        <end position="546"/>
    </location>
</feature>
<proteinExistence type="predicted"/>
<reference evidence="2 3" key="1">
    <citation type="submission" date="2024-02" db="EMBL/GenBank/DDBJ databases">
        <authorList>
            <person name="Daric V."/>
            <person name="Darras S."/>
        </authorList>
    </citation>
    <scope>NUCLEOTIDE SEQUENCE [LARGE SCALE GENOMIC DNA]</scope>
</reference>
<comment type="caution">
    <text evidence="2">The sequence shown here is derived from an EMBL/GenBank/DDBJ whole genome shotgun (WGS) entry which is preliminary data.</text>
</comment>
<feature type="region of interest" description="Disordered" evidence="1">
    <location>
        <begin position="158"/>
        <end position="296"/>
    </location>
</feature>
<name>A0ABP0G0H9_CLALP</name>
<organism evidence="2 3">
    <name type="scientific">Clavelina lepadiformis</name>
    <name type="common">Light-bulb sea squirt</name>
    <name type="synonym">Ascidia lepadiformis</name>
    <dbReference type="NCBI Taxonomy" id="159417"/>
    <lineage>
        <taxon>Eukaryota</taxon>
        <taxon>Metazoa</taxon>
        <taxon>Chordata</taxon>
        <taxon>Tunicata</taxon>
        <taxon>Ascidiacea</taxon>
        <taxon>Aplousobranchia</taxon>
        <taxon>Clavelinidae</taxon>
        <taxon>Clavelina</taxon>
    </lineage>
</organism>
<protein>
    <submittedName>
        <fullName evidence="2">Uncharacterized protein</fullName>
    </submittedName>
</protein>
<dbReference type="Proteomes" id="UP001642483">
    <property type="component" value="Unassembled WGS sequence"/>
</dbReference>
<dbReference type="EMBL" id="CAWYQH010000099">
    <property type="protein sequence ID" value="CAK8685341.1"/>
    <property type="molecule type" value="Genomic_DNA"/>
</dbReference>
<feature type="compositionally biased region" description="Low complexity" evidence="1">
    <location>
        <begin position="287"/>
        <end position="296"/>
    </location>
</feature>
<keyword evidence="3" id="KW-1185">Reference proteome</keyword>
<feature type="compositionally biased region" description="Basic and acidic residues" evidence="1">
    <location>
        <begin position="206"/>
        <end position="226"/>
    </location>
</feature>
<evidence type="ECO:0000256" key="1">
    <source>
        <dbReference type="SAM" id="MobiDB-lite"/>
    </source>
</evidence>
<feature type="compositionally biased region" description="Polar residues" evidence="1">
    <location>
        <begin position="160"/>
        <end position="178"/>
    </location>
</feature>
<evidence type="ECO:0000313" key="3">
    <source>
        <dbReference type="Proteomes" id="UP001642483"/>
    </source>
</evidence>
<evidence type="ECO:0000313" key="2">
    <source>
        <dbReference type="EMBL" id="CAK8685341.1"/>
    </source>
</evidence>
<gene>
    <name evidence="2" type="ORF">CVLEPA_LOCUS16475</name>
</gene>
<feature type="compositionally biased region" description="Basic and acidic residues" evidence="1">
    <location>
        <begin position="180"/>
        <end position="194"/>
    </location>
</feature>
<sequence>MVDIGSRIYDIKFVLCLQKLCLHRLTTYWLPRYLITARITPHSDDDKLRYNLAQQYLKRSNTPCNLPNEPVPKSKHNIDDDKEVNITEALSGFDLIALKSKATDEYKNKQERYEILHESQINTTINEDIKRTVSFAEDNHLEKSSLGKTKGDILVHAHSKQASEPTIRKQLNQTSNGESFPEHSRPELEKENTNRRRTVSFAEESYPEKPSLEENTKKEKKDDAHPYPKHVSQQKLRRRSSPTANRESPAGRSRHGLEPENIVSNDELKSFKSKKIKHGENGVSKASSGGSESSESWEGVHDIFRKSKKDKNFQFSDRHRKRSIVARRQRFEQALQNTSSRKTSIRSEQLQKLKNEGKTKSDQQIVDNLQSVIKPKGSWKTVRAKSYHQETANERKLSSLFKTNDTNLTMKKVGGKTLLKTALVISTNISGSNDNKGESVPGTNGSFCDITQEDASTPVIRRHSLARSVLTKLPESRRMDRKGSHESTDSNAIVTNLKKRRQTVKIKPKKTKQVTSTTVTFSLSGDGPKENSTGKVHDEEKPKRNIMPKKFHLRNFSKQSVLKPAQNV</sequence>
<accession>A0ABP0G0H9</accession>